<evidence type="ECO:0000256" key="8">
    <source>
        <dbReference type="HAMAP-Rule" id="MF_00148"/>
    </source>
</evidence>
<evidence type="ECO:0000256" key="4">
    <source>
        <dbReference type="ARBA" id="ARBA00012030"/>
    </source>
</evidence>
<comment type="similarity">
    <text evidence="3 8 10">Belongs to the uracil-DNA glycosylase (UDG) superfamily. UNG family.</text>
</comment>
<dbReference type="Gene3D" id="3.40.470.10">
    <property type="entry name" value="Uracil-DNA glycosylase-like domain"/>
    <property type="match status" value="1"/>
</dbReference>
<dbReference type="GO" id="GO:0005737">
    <property type="term" value="C:cytoplasm"/>
    <property type="evidence" value="ECO:0007669"/>
    <property type="project" value="UniProtKB-SubCell"/>
</dbReference>
<dbReference type="InterPro" id="IPR036895">
    <property type="entry name" value="Uracil-DNA_glycosylase-like_sf"/>
</dbReference>
<comment type="catalytic activity">
    <reaction evidence="1 8 10">
        <text>Hydrolyzes single-stranded DNA or mismatched double-stranded DNA and polynucleotides, releasing free uracil.</text>
        <dbReference type="EC" id="3.2.2.27"/>
    </reaction>
</comment>
<dbReference type="GO" id="GO:0004844">
    <property type="term" value="F:uracil DNA N-glycosylase activity"/>
    <property type="evidence" value="ECO:0007669"/>
    <property type="project" value="UniProtKB-UniRule"/>
</dbReference>
<feature type="domain" description="Uracil-DNA glycosylase-like" evidence="11">
    <location>
        <begin position="113"/>
        <end position="282"/>
    </location>
</feature>
<dbReference type="InterPro" id="IPR002043">
    <property type="entry name" value="UDG_fam1"/>
</dbReference>
<dbReference type="GO" id="GO:0097510">
    <property type="term" value="P:base-excision repair, AP site formation via deaminated base removal"/>
    <property type="evidence" value="ECO:0007669"/>
    <property type="project" value="TreeGrafter"/>
</dbReference>
<dbReference type="OrthoDB" id="9804372at2"/>
<evidence type="ECO:0000313" key="12">
    <source>
        <dbReference type="EMBL" id="RYP84393.1"/>
    </source>
</evidence>
<keyword evidence="6 8" id="KW-0378">Hydrolase</keyword>
<proteinExistence type="inferred from homology"/>
<dbReference type="InterPro" id="IPR005122">
    <property type="entry name" value="Uracil-DNA_glycosylase-like"/>
</dbReference>
<accession>A0A4Q4Z975</accession>
<evidence type="ECO:0000256" key="5">
    <source>
        <dbReference type="ARBA" id="ARBA00022763"/>
    </source>
</evidence>
<evidence type="ECO:0000259" key="11">
    <source>
        <dbReference type="SMART" id="SM00986"/>
    </source>
</evidence>
<dbReference type="CDD" id="cd10027">
    <property type="entry name" value="UDG-F1-like"/>
    <property type="match status" value="1"/>
</dbReference>
<evidence type="ECO:0000256" key="10">
    <source>
        <dbReference type="RuleBase" id="RU003780"/>
    </source>
</evidence>
<dbReference type="AlphaFoldDB" id="A0A4Q4Z975"/>
<dbReference type="NCBIfam" id="NF003589">
    <property type="entry name" value="PRK05254.1-2"/>
    <property type="match status" value="1"/>
</dbReference>
<evidence type="ECO:0000256" key="9">
    <source>
        <dbReference type="PROSITE-ProRule" id="PRU10072"/>
    </source>
</evidence>
<dbReference type="SUPFAM" id="SSF52141">
    <property type="entry name" value="Uracil-DNA glycosylase-like"/>
    <property type="match status" value="1"/>
</dbReference>
<reference evidence="12 13" key="1">
    <citation type="submission" date="2019-01" db="EMBL/GenBank/DDBJ databases">
        <title>Nocardioides guangzhouensis sp. nov., an actinobacterium isolated from soil.</title>
        <authorList>
            <person name="Fu Y."/>
            <person name="Cai Y."/>
            <person name="Lin Z."/>
            <person name="Chen P."/>
        </authorList>
    </citation>
    <scope>NUCLEOTIDE SEQUENCE [LARGE SCALE GENOMIC DNA]</scope>
    <source>
        <strain evidence="12 13">130</strain>
    </source>
</reference>
<dbReference type="Proteomes" id="UP000295198">
    <property type="component" value="Unassembled WGS sequence"/>
</dbReference>
<comment type="caution">
    <text evidence="12">The sequence shown here is derived from an EMBL/GenBank/DDBJ whole genome shotgun (WGS) entry which is preliminary data.</text>
</comment>
<dbReference type="PANTHER" id="PTHR11264">
    <property type="entry name" value="URACIL-DNA GLYCOSYLASE"/>
    <property type="match status" value="1"/>
</dbReference>
<name>A0A4Q4Z975_9ACTN</name>
<evidence type="ECO:0000256" key="7">
    <source>
        <dbReference type="ARBA" id="ARBA00023204"/>
    </source>
</evidence>
<dbReference type="NCBIfam" id="TIGR00628">
    <property type="entry name" value="ung"/>
    <property type="match status" value="1"/>
</dbReference>
<gene>
    <name evidence="8" type="primary">ung</name>
    <name evidence="12" type="ORF">EKO23_16075</name>
</gene>
<dbReference type="HAMAP" id="MF_00148">
    <property type="entry name" value="UDG"/>
    <property type="match status" value="1"/>
</dbReference>
<dbReference type="Pfam" id="PF03167">
    <property type="entry name" value="UDG"/>
    <property type="match status" value="1"/>
</dbReference>
<dbReference type="PANTHER" id="PTHR11264:SF0">
    <property type="entry name" value="URACIL-DNA GLYCOSYLASE"/>
    <property type="match status" value="1"/>
</dbReference>
<dbReference type="SMART" id="SM00987">
    <property type="entry name" value="UreE_C"/>
    <property type="match status" value="1"/>
</dbReference>
<comment type="function">
    <text evidence="2 8 10">Excises uracil residues from the DNA which can arise as a result of misincorporation of dUMP residues by DNA polymerase or due to deamination of cytosine.</text>
</comment>
<evidence type="ECO:0000256" key="3">
    <source>
        <dbReference type="ARBA" id="ARBA00008184"/>
    </source>
</evidence>
<evidence type="ECO:0000313" key="13">
    <source>
        <dbReference type="Proteomes" id="UP000295198"/>
    </source>
</evidence>
<keyword evidence="8" id="KW-0963">Cytoplasm</keyword>
<evidence type="ECO:0000256" key="2">
    <source>
        <dbReference type="ARBA" id="ARBA00002631"/>
    </source>
</evidence>
<keyword evidence="12" id="KW-0326">Glycosidase</keyword>
<dbReference type="EC" id="3.2.2.27" evidence="4 8"/>
<dbReference type="NCBIfam" id="NF003588">
    <property type="entry name" value="PRK05254.1-1"/>
    <property type="match status" value="1"/>
</dbReference>
<protein>
    <recommendedName>
        <fullName evidence="4 8">Uracil-DNA glycosylase</fullName>
        <shortName evidence="8">UDG</shortName>
        <ecNumber evidence="4 8">3.2.2.27</ecNumber>
    </recommendedName>
</protein>
<dbReference type="NCBIfam" id="NF003592">
    <property type="entry name" value="PRK05254.1-5"/>
    <property type="match status" value="1"/>
</dbReference>
<keyword evidence="13" id="KW-1185">Reference proteome</keyword>
<organism evidence="12 13">
    <name type="scientific">Nocardioides guangzhouensis</name>
    <dbReference type="NCBI Taxonomy" id="2497878"/>
    <lineage>
        <taxon>Bacteria</taxon>
        <taxon>Bacillati</taxon>
        <taxon>Actinomycetota</taxon>
        <taxon>Actinomycetes</taxon>
        <taxon>Propionibacteriales</taxon>
        <taxon>Nocardioidaceae</taxon>
        <taxon>Nocardioides</taxon>
    </lineage>
</organism>
<dbReference type="EMBL" id="SDKM01000024">
    <property type="protein sequence ID" value="RYP84393.1"/>
    <property type="molecule type" value="Genomic_DNA"/>
</dbReference>
<feature type="active site" description="Proton acceptor" evidence="8 9">
    <location>
        <position position="128"/>
    </location>
</feature>
<keyword evidence="7 8" id="KW-0234">DNA repair</keyword>
<dbReference type="PROSITE" id="PS00130">
    <property type="entry name" value="U_DNA_GLYCOSYLASE"/>
    <property type="match status" value="1"/>
</dbReference>
<evidence type="ECO:0000256" key="6">
    <source>
        <dbReference type="ARBA" id="ARBA00022801"/>
    </source>
</evidence>
<dbReference type="SMART" id="SM00986">
    <property type="entry name" value="UDG"/>
    <property type="match status" value="1"/>
</dbReference>
<sequence length="296" mass="33053">MAEHAATKRIPEWCGVDFLRAWAFYRQREHHHVGHGPIAEDFYDVLEAIRRHPKATQRDLPPDAPLGLPGDWRAHLAATLEAPYWSELIDFVASERRAHEVFPPAEQTFRAFELTPYDEVRVVILGQDPYPTPGDADGLAFSVSNPVAKTPDSLKNIFTELADDVGVPVPTSNSLEGWARQGVLLLNTALTLRAGSDTDHAAHRGWRRKGQGWHTFTDAVISAISAKDQPVVFILWGAHARKKVKLVDTEKHRVIEQVHPASRSAYKGFFGSKPFSQANAFLRESGRGTIDWARTS</sequence>
<dbReference type="InterPro" id="IPR018085">
    <property type="entry name" value="Ura-DNA_Glyclase_AS"/>
</dbReference>
<keyword evidence="5 8" id="KW-0227">DNA damage</keyword>
<evidence type="ECO:0000256" key="1">
    <source>
        <dbReference type="ARBA" id="ARBA00001400"/>
    </source>
</evidence>
<comment type="subcellular location">
    <subcellularLocation>
        <location evidence="8">Cytoplasm</location>
    </subcellularLocation>
</comment>